<dbReference type="InterPro" id="IPR003598">
    <property type="entry name" value="Ig_sub2"/>
</dbReference>
<dbReference type="InterPro" id="IPR013098">
    <property type="entry name" value="Ig_I-set"/>
</dbReference>
<dbReference type="Pfam" id="PF13927">
    <property type="entry name" value="Ig_3"/>
    <property type="match status" value="1"/>
</dbReference>
<dbReference type="Pfam" id="PF07679">
    <property type="entry name" value="I-set"/>
    <property type="match status" value="1"/>
</dbReference>
<evidence type="ECO:0000259" key="5">
    <source>
        <dbReference type="PROSITE" id="PS50835"/>
    </source>
</evidence>
<evidence type="ECO:0000256" key="2">
    <source>
        <dbReference type="ARBA" id="ARBA00022737"/>
    </source>
</evidence>
<keyword evidence="4" id="KW-0393">Immunoglobulin domain</keyword>
<dbReference type="PROSITE" id="PS50835">
    <property type="entry name" value="IG_LIKE"/>
    <property type="match status" value="2"/>
</dbReference>
<sequence length="162" mass="17815">PPGGDAQVVKGDDWYFGCEVDAKPAAKTKWQFNSKPLLGKDKEKLKLINIQLHNTGVYKCIVSNPHGTVTRQFALDVSVPPFISDFDVLDVQLKEGTNATLECNAKGIPSPNITWVFNNTNWHVQNYSLTTSNITDQSEGVYRCNAVNKAGAASLVYRVTVT</sequence>
<reference evidence="6" key="1">
    <citation type="submission" date="2015-09" db="EMBL/GenBank/DDBJ databases">
        <title>De novo assembly of Pectinophora gossypiella (Pink Bollworm) gut transcriptome.</title>
        <authorList>
            <person name="Tassone E.E."/>
        </authorList>
    </citation>
    <scope>NUCLEOTIDE SEQUENCE</scope>
</reference>
<gene>
    <name evidence="6" type="ORF">g.19135</name>
</gene>
<feature type="domain" description="Ig-like" evidence="5">
    <location>
        <begin position="81"/>
        <end position="162"/>
    </location>
</feature>
<dbReference type="SMART" id="SM00409">
    <property type="entry name" value="IG"/>
    <property type="match status" value="2"/>
</dbReference>
<dbReference type="InterPro" id="IPR051170">
    <property type="entry name" value="Neural/epithelial_adhesion"/>
</dbReference>
<dbReference type="PANTHER" id="PTHR12231:SF253">
    <property type="entry name" value="DPR-INTERACTING PROTEIN ETA, ISOFORM B-RELATED"/>
    <property type="match status" value="1"/>
</dbReference>
<dbReference type="InterPro" id="IPR007110">
    <property type="entry name" value="Ig-like_dom"/>
</dbReference>
<dbReference type="SMART" id="SM00408">
    <property type="entry name" value="IGc2"/>
    <property type="match status" value="2"/>
</dbReference>
<keyword evidence="3" id="KW-1015">Disulfide bond</keyword>
<dbReference type="Gene3D" id="2.60.40.10">
    <property type="entry name" value="Immunoglobulins"/>
    <property type="match status" value="2"/>
</dbReference>
<dbReference type="InterPro" id="IPR003599">
    <property type="entry name" value="Ig_sub"/>
</dbReference>
<evidence type="ECO:0000256" key="3">
    <source>
        <dbReference type="ARBA" id="ARBA00023157"/>
    </source>
</evidence>
<name>A0A1E1WR23_PECGO</name>
<keyword evidence="1" id="KW-0732">Signal</keyword>
<proteinExistence type="predicted"/>
<evidence type="ECO:0000313" key="6">
    <source>
        <dbReference type="EMBL" id="JAT89281.1"/>
    </source>
</evidence>
<protein>
    <recommendedName>
        <fullName evidence="5">Ig-like domain-containing protein</fullName>
    </recommendedName>
</protein>
<feature type="non-terminal residue" evidence="6">
    <location>
        <position position="162"/>
    </location>
</feature>
<evidence type="ECO:0000256" key="1">
    <source>
        <dbReference type="ARBA" id="ARBA00022729"/>
    </source>
</evidence>
<feature type="domain" description="Ig-like" evidence="5">
    <location>
        <begin position="1"/>
        <end position="76"/>
    </location>
</feature>
<keyword evidence="2" id="KW-0677">Repeat</keyword>
<dbReference type="EMBL" id="GDQN01001773">
    <property type="protein sequence ID" value="JAT89281.1"/>
    <property type="molecule type" value="Transcribed_RNA"/>
</dbReference>
<dbReference type="InterPro" id="IPR013783">
    <property type="entry name" value="Ig-like_fold"/>
</dbReference>
<dbReference type="InterPro" id="IPR036179">
    <property type="entry name" value="Ig-like_dom_sf"/>
</dbReference>
<feature type="non-terminal residue" evidence="6">
    <location>
        <position position="1"/>
    </location>
</feature>
<dbReference type="PANTHER" id="PTHR12231">
    <property type="entry name" value="CTX-RELATED TYPE I TRANSMEMBRANE PROTEIN"/>
    <property type="match status" value="1"/>
</dbReference>
<dbReference type="AlphaFoldDB" id="A0A1E1WR23"/>
<organism evidence="6">
    <name type="scientific">Pectinophora gossypiella</name>
    <name type="common">Cotton pink bollworm</name>
    <name type="synonym">Depressaria gossypiella</name>
    <dbReference type="NCBI Taxonomy" id="13191"/>
    <lineage>
        <taxon>Eukaryota</taxon>
        <taxon>Metazoa</taxon>
        <taxon>Ecdysozoa</taxon>
        <taxon>Arthropoda</taxon>
        <taxon>Hexapoda</taxon>
        <taxon>Insecta</taxon>
        <taxon>Pterygota</taxon>
        <taxon>Neoptera</taxon>
        <taxon>Endopterygota</taxon>
        <taxon>Lepidoptera</taxon>
        <taxon>Glossata</taxon>
        <taxon>Ditrysia</taxon>
        <taxon>Gelechioidea</taxon>
        <taxon>Gelechiidae</taxon>
        <taxon>Apatetrinae</taxon>
        <taxon>Pectinophora</taxon>
    </lineage>
</organism>
<evidence type="ECO:0000256" key="4">
    <source>
        <dbReference type="ARBA" id="ARBA00023319"/>
    </source>
</evidence>
<accession>A0A1E1WR23</accession>
<dbReference type="SUPFAM" id="SSF48726">
    <property type="entry name" value="Immunoglobulin"/>
    <property type="match status" value="2"/>
</dbReference>
<dbReference type="OrthoDB" id="5985519at2759"/>